<dbReference type="RefSeq" id="WP_346081786.1">
    <property type="nucleotide sequence ID" value="NZ_BAABDG010000005.1"/>
</dbReference>
<evidence type="ECO:0008006" key="4">
    <source>
        <dbReference type="Google" id="ProtNLM"/>
    </source>
</evidence>
<protein>
    <recommendedName>
        <fullName evidence="4">DUF2845 domain-containing protein</fullName>
    </recommendedName>
</protein>
<dbReference type="EMBL" id="BAABDG010000005">
    <property type="protein sequence ID" value="GAA3901000.1"/>
    <property type="molecule type" value="Genomic_DNA"/>
</dbReference>
<keyword evidence="1" id="KW-1133">Transmembrane helix</keyword>
<proteinExistence type="predicted"/>
<sequence>MEWYWWVIFLIVGFVVLNAFHNKNRRAKLMNKYGDAALVDRLMKRMFWQGQSKEQLLDSLGKPLDIDQKVLKTKVKEVWKYNQTGKGRYALRITIENGEVIGWDKK</sequence>
<accession>A0ABP7LK41</accession>
<name>A0ABP7LK41_9GAMM</name>
<gene>
    <name evidence="2" type="ORF">GCM10022405_27850</name>
</gene>
<evidence type="ECO:0000313" key="2">
    <source>
        <dbReference type="EMBL" id="GAA3901000.1"/>
    </source>
</evidence>
<comment type="caution">
    <text evidence="2">The sequence shown here is derived from an EMBL/GenBank/DDBJ whole genome shotgun (WGS) entry which is preliminary data.</text>
</comment>
<keyword evidence="1" id="KW-0472">Membrane</keyword>
<evidence type="ECO:0000313" key="3">
    <source>
        <dbReference type="Proteomes" id="UP001499994"/>
    </source>
</evidence>
<dbReference type="Proteomes" id="UP001499994">
    <property type="component" value="Unassembled WGS sequence"/>
</dbReference>
<feature type="transmembrane region" description="Helical" evidence="1">
    <location>
        <begin position="6"/>
        <end position="22"/>
    </location>
</feature>
<organism evidence="2 3">
    <name type="scientific">Gibbsiella dentisursi</name>
    <dbReference type="NCBI Taxonomy" id="796890"/>
    <lineage>
        <taxon>Bacteria</taxon>
        <taxon>Pseudomonadati</taxon>
        <taxon>Pseudomonadota</taxon>
        <taxon>Gammaproteobacteria</taxon>
        <taxon>Enterobacterales</taxon>
        <taxon>Yersiniaceae</taxon>
        <taxon>Gibbsiella</taxon>
    </lineage>
</organism>
<reference evidence="3" key="1">
    <citation type="journal article" date="2019" name="Int. J. Syst. Evol. Microbiol.">
        <title>The Global Catalogue of Microorganisms (GCM) 10K type strain sequencing project: providing services to taxonomists for standard genome sequencing and annotation.</title>
        <authorList>
            <consortium name="The Broad Institute Genomics Platform"/>
            <consortium name="The Broad Institute Genome Sequencing Center for Infectious Disease"/>
            <person name="Wu L."/>
            <person name="Ma J."/>
        </authorList>
    </citation>
    <scope>NUCLEOTIDE SEQUENCE [LARGE SCALE GENOMIC DNA]</scope>
    <source>
        <strain evidence="3">JCM 17201</strain>
    </source>
</reference>
<keyword evidence="1" id="KW-0812">Transmembrane</keyword>
<evidence type="ECO:0000256" key="1">
    <source>
        <dbReference type="SAM" id="Phobius"/>
    </source>
</evidence>
<keyword evidence="3" id="KW-1185">Reference proteome</keyword>